<reference evidence="2" key="2">
    <citation type="submission" date="2023-12" db="EMBL/GenBank/DDBJ databases">
        <authorList>
            <person name="Sun Q."/>
            <person name="Inoue M."/>
        </authorList>
    </citation>
    <scope>NUCLEOTIDE SEQUENCE</scope>
    <source>
        <strain evidence="2">JCM 14265</strain>
    </source>
</reference>
<keyword evidence="1" id="KW-1133">Transmembrane helix</keyword>
<gene>
    <name evidence="3" type="ORF">ABNG02_09020</name>
    <name evidence="2" type="ORF">GCM10008994_06220</name>
</gene>
<evidence type="ECO:0000313" key="2">
    <source>
        <dbReference type="EMBL" id="GAA0534114.1"/>
    </source>
</evidence>
<keyword evidence="5" id="KW-1185">Reference proteome</keyword>
<evidence type="ECO:0000313" key="4">
    <source>
        <dbReference type="Proteomes" id="UP001501425"/>
    </source>
</evidence>
<evidence type="ECO:0000256" key="1">
    <source>
        <dbReference type="SAM" id="Phobius"/>
    </source>
</evidence>
<accession>A0AAV3SN51</accession>
<dbReference type="RefSeq" id="WP_343776550.1">
    <property type="nucleotide sequence ID" value="NZ_BAAADQ010000002.1"/>
</dbReference>
<feature type="transmembrane region" description="Helical" evidence="1">
    <location>
        <begin position="26"/>
        <end position="50"/>
    </location>
</feature>
<reference evidence="2" key="1">
    <citation type="journal article" date="2014" name="Int. J. Syst. Evol. Microbiol.">
        <title>Complete genome sequence of Corynebacterium casei LMG S-19264T (=DSM 44701T), isolated from a smear-ripened cheese.</title>
        <authorList>
            <consortium name="US DOE Joint Genome Institute (JGI-PGF)"/>
            <person name="Walter F."/>
            <person name="Albersmeier A."/>
            <person name="Kalinowski J."/>
            <person name="Ruckert C."/>
        </authorList>
    </citation>
    <scope>NUCLEOTIDE SEQUENCE</scope>
    <source>
        <strain evidence="2">JCM 14265</strain>
    </source>
</reference>
<comment type="caution">
    <text evidence="2">The sequence shown here is derived from an EMBL/GenBank/DDBJ whole genome shotgun (WGS) entry which is preliminary data.</text>
</comment>
<evidence type="ECO:0000313" key="3">
    <source>
        <dbReference type="EMBL" id="MEZ3167465.1"/>
    </source>
</evidence>
<dbReference type="Proteomes" id="UP001567571">
    <property type="component" value="Unassembled WGS sequence"/>
</dbReference>
<dbReference type="AlphaFoldDB" id="A0AAV3SN51"/>
<dbReference type="EMBL" id="BAAADQ010000002">
    <property type="protein sequence ID" value="GAA0534114.1"/>
    <property type="molecule type" value="Genomic_DNA"/>
</dbReference>
<reference evidence="3 5" key="3">
    <citation type="submission" date="2024-06" db="EMBL/GenBank/DDBJ databases">
        <title>Halorubrum miltondacostae sp. nov., a potential PHA producer isolated from an inland solar saltern in Rio Maior, Portugal.</title>
        <authorList>
            <person name="Albuquerque L."/>
            <person name="Viver T."/>
            <person name="Barroso C."/>
            <person name="Claudino R."/>
            <person name="Galvan M."/>
            <person name="Simoes G."/>
            <person name="Lobo Da Cunha A."/>
            <person name="Egas C."/>
        </authorList>
    </citation>
    <scope>NUCLEOTIDE SEQUENCE [LARGE SCALE GENOMIC DNA]</scope>
    <source>
        <strain evidence="3 5">DSM 18646</strain>
    </source>
</reference>
<dbReference type="EMBL" id="JBEDNW010000004">
    <property type="protein sequence ID" value="MEZ3167465.1"/>
    <property type="molecule type" value="Genomic_DNA"/>
</dbReference>
<protein>
    <recommendedName>
        <fullName evidence="6">Flagellin</fullName>
    </recommendedName>
</protein>
<name>A0AAV3SN51_9EURY</name>
<keyword evidence="1" id="KW-0812">Transmembrane</keyword>
<sequence length="332" mass="35716">MADVNVHRRSDREDGEADRDEDRAQIILITGLTLAVLFVAVVLLLNTVIYTENLATRGVDAGGAEAIEFRDGAVDDLAGILHREHRNSTGNLTDNFNASARRYGRTVADLRARDGAVGEVRVNNSTVVSGYFIAQNETDSGFRNMTAPDGTTTDWTVAGNATRARNYRLTVKPSSLSSSAGTAFTVVADGSTGGTNETWSAALSNPSGDNLTVTVDNGTTAVSETFDPRPDGNHTVDLTGGTVNGERFDALVWAQGVQTGDDRFDLRYENGDAARGTYHLVVDERDGGTNPGRPSRPYVTEAIYSVYVEITYRTPELEYGDVIRLAPGERDA</sequence>
<dbReference type="InterPro" id="IPR055685">
    <property type="entry name" value="DUF7261"/>
</dbReference>
<evidence type="ECO:0008006" key="6">
    <source>
        <dbReference type="Google" id="ProtNLM"/>
    </source>
</evidence>
<evidence type="ECO:0000313" key="5">
    <source>
        <dbReference type="Proteomes" id="UP001567571"/>
    </source>
</evidence>
<dbReference type="Pfam" id="PF23922">
    <property type="entry name" value="DUF7261"/>
    <property type="match status" value="1"/>
</dbReference>
<keyword evidence="1" id="KW-0472">Membrane</keyword>
<organism evidence="2 4">
    <name type="scientific">Halorubrum ejinorense</name>
    <dbReference type="NCBI Taxonomy" id="425309"/>
    <lineage>
        <taxon>Archaea</taxon>
        <taxon>Methanobacteriati</taxon>
        <taxon>Methanobacteriota</taxon>
        <taxon>Stenosarchaea group</taxon>
        <taxon>Halobacteria</taxon>
        <taxon>Halobacteriales</taxon>
        <taxon>Haloferacaceae</taxon>
        <taxon>Halorubrum</taxon>
    </lineage>
</organism>
<proteinExistence type="predicted"/>
<dbReference type="Proteomes" id="UP001501425">
    <property type="component" value="Unassembled WGS sequence"/>
</dbReference>